<dbReference type="Gene3D" id="2.60.40.10">
    <property type="entry name" value="Immunoglobulins"/>
    <property type="match status" value="1"/>
</dbReference>
<dbReference type="InterPro" id="IPR013783">
    <property type="entry name" value="Ig-like_fold"/>
</dbReference>
<feature type="transmembrane region" description="Helical" evidence="2">
    <location>
        <begin position="25"/>
        <end position="44"/>
    </location>
</feature>
<gene>
    <name evidence="3" type="ORF">GT664_14030</name>
</gene>
<dbReference type="AlphaFoldDB" id="A0AB36B8A7"/>
<keyword evidence="2" id="KW-1133">Transmembrane helix</keyword>
<proteinExistence type="predicted"/>
<evidence type="ECO:0000256" key="2">
    <source>
        <dbReference type="SAM" id="Phobius"/>
    </source>
</evidence>
<protein>
    <recommendedName>
        <fullName evidence="5">Cadherin domain-containing protein</fullName>
    </recommendedName>
</protein>
<keyword evidence="2" id="KW-0812">Transmembrane</keyword>
<dbReference type="Proteomes" id="UP000604383">
    <property type="component" value="Unassembled WGS sequence"/>
</dbReference>
<name>A0AB36B8A7_CLOIN</name>
<organism evidence="3 4">
    <name type="scientific">Clostridium innocuum</name>
    <dbReference type="NCBI Taxonomy" id="1522"/>
    <lineage>
        <taxon>Bacteria</taxon>
        <taxon>Bacillati</taxon>
        <taxon>Bacillota</taxon>
        <taxon>Clostridia</taxon>
        <taxon>Eubacteriales</taxon>
        <taxon>Clostridiaceae</taxon>
        <taxon>Clostridium</taxon>
    </lineage>
</organism>
<evidence type="ECO:0008006" key="5">
    <source>
        <dbReference type="Google" id="ProtNLM"/>
    </source>
</evidence>
<sequence length="423" mass="47717">MENQNTNNSNLNKDEKQKKNQKRNVVLIGLALLVCAGAGIGYAVSNNNKSTLPLKEDLIFEYGEAIKLEPKTFLSNDVEENVLSSVELTSDLMSNNEKYTFDKKKFTVTSKDKKYLDVGEYEVSLKYSKESKDVPFEVKDTKAPVFEDFLTEVRIEQNAEGVDLKDYFKATDLSGTEITIDKKDFNIQKVGEYEITVTATDKYKNVTEKKSVVVKVVDSKDAKKNGLTETVDGKIPMSKETKSKVNKGETTIKKSEDKVEKPNSDKNNSNSNNNSNNSNEKPNSDKPSKPNNDNNTSKPSEKPSEHTHKWVEQFKTVHHEEKGHYENVMVADKWIEYKPIYEYQERSICNVCGADITGNTTAHSKQHALAGEGGGWHSEVWEIEVGKETIEHPAVYEKKWVVDKPAWDEKVSIGFKCECGATK</sequence>
<reference evidence="3" key="1">
    <citation type="journal article" date="2019" name="Nat. Med.">
        <title>A library of human gut bacterial isolates paired with longitudinal multiomics data enables mechanistic microbiome research.</title>
        <authorList>
            <person name="Poyet M."/>
            <person name="Groussin M."/>
            <person name="Gibbons S.M."/>
            <person name="Avila-Pacheco J."/>
            <person name="Jiang X."/>
            <person name="Kearney S.M."/>
            <person name="Perrotta A.R."/>
            <person name="Berdy B."/>
            <person name="Zhao S."/>
            <person name="Lieberman T.D."/>
            <person name="Swanson P.K."/>
            <person name="Smith M."/>
            <person name="Roesemann S."/>
            <person name="Alexander J.E."/>
            <person name="Rich S.A."/>
            <person name="Livny J."/>
            <person name="Vlamakis H."/>
            <person name="Clish C."/>
            <person name="Bullock K."/>
            <person name="Deik A."/>
            <person name="Scott J."/>
            <person name="Pierce K.A."/>
            <person name="Xavier R.J."/>
            <person name="Alm E.J."/>
        </authorList>
    </citation>
    <scope>NUCLEOTIDE SEQUENCE</scope>
    <source>
        <strain evidence="3">BIOML-A12</strain>
    </source>
</reference>
<evidence type="ECO:0000313" key="3">
    <source>
        <dbReference type="EMBL" id="MZH56834.1"/>
    </source>
</evidence>
<feature type="region of interest" description="Disordered" evidence="1">
    <location>
        <begin position="228"/>
        <end position="307"/>
    </location>
</feature>
<evidence type="ECO:0000256" key="1">
    <source>
        <dbReference type="SAM" id="MobiDB-lite"/>
    </source>
</evidence>
<dbReference type="RefSeq" id="WP_161129316.1">
    <property type="nucleotide sequence ID" value="NZ_WWTM01000028.1"/>
</dbReference>
<keyword evidence="2" id="KW-0472">Membrane</keyword>
<feature type="compositionally biased region" description="Basic and acidic residues" evidence="1">
    <location>
        <begin position="237"/>
        <end position="264"/>
    </location>
</feature>
<accession>A0AB36B8A7</accession>
<evidence type="ECO:0000313" key="4">
    <source>
        <dbReference type="Proteomes" id="UP000604383"/>
    </source>
</evidence>
<feature type="compositionally biased region" description="Low complexity" evidence="1">
    <location>
        <begin position="289"/>
        <end position="298"/>
    </location>
</feature>
<comment type="caution">
    <text evidence="3">The sequence shown here is derived from an EMBL/GenBank/DDBJ whole genome shotgun (WGS) entry which is preliminary data.</text>
</comment>
<dbReference type="EMBL" id="WWTN01000025">
    <property type="protein sequence ID" value="MZH56834.1"/>
    <property type="molecule type" value="Genomic_DNA"/>
</dbReference>
<feature type="compositionally biased region" description="Low complexity" evidence="1">
    <location>
        <begin position="265"/>
        <end position="281"/>
    </location>
</feature>